<dbReference type="NCBIfam" id="NF033580">
    <property type="entry name" value="transpos_IS5_3"/>
    <property type="match status" value="1"/>
</dbReference>
<feature type="transmembrane region" description="Helical" evidence="5">
    <location>
        <begin position="249"/>
        <end position="269"/>
    </location>
</feature>
<reference evidence="9 10" key="1">
    <citation type="submission" date="2019-08" db="EMBL/GenBank/DDBJ databases">
        <authorList>
            <person name="Alioto T."/>
            <person name="Alioto T."/>
            <person name="Gomez Garrido J."/>
        </authorList>
    </citation>
    <scope>NUCLEOTIDE SEQUENCE [LARGE SCALE GENOMIC DNA]</scope>
</reference>
<evidence type="ECO:0000313" key="9">
    <source>
        <dbReference type="EMBL" id="VVC35056.1"/>
    </source>
</evidence>
<organism evidence="9 10">
    <name type="scientific">Cinara cedri</name>
    <dbReference type="NCBI Taxonomy" id="506608"/>
    <lineage>
        <taxon>Eukaryota</taxon>
        <taxon>Metazoa</taxon>
        <taxon>Ecdysozoa</taxon>
        <taxon>Arthropoda</taxon>
        <taxon>Hexapoda</taxon>
        <taxon>Insecta</taxon>
        <taxon>Pterygota</taxon>
        <taxon>Neoptera</taxon>
        <taxon>Paraneoptera</taxon>
        <taxon>Hemiptera</taxon>
        <taxon>Sternorrhyncha</taxon>
        <taxon>Aphidomorpha</taxon>
        <taxon>Aphidoidea</taxon>
        <taxon>Aphididae</taxon>
        <taxon>Lachninae</taxon>
        <taxon>Cinara</taxon>
    </lineage>
</organism>
<dbReference type="GO" id="GO:0016020">
    <property type="term" value="C:membrane"/>
    <property type="evidence" value="ECO:0007669"/>
    <property type="project" value="UniProtKB-SubCell"/>
</dbReference>
<gene>
    <name evidence="9" type="ORF">CINCED_3A011855</name>
</gene>
<dbReference type="GO" id="GO:0006313">
    <property type="term" value="P:DNA transposition"/>
    <property type="evidence" value="ECO:0007669"/>
    <property type="project" value="InterPro"/>
</dbReference>
<evidence type="ECO:0000256" key="2">
    <source>
        <dbReference type="ARBA" id="ARBA00022692"/>
    </source>
</evidence>
<dbReference type="Proteomes" id="UP000325440">
    <property type="component" value="Unassembled WGS sequence"/>
</dbReference>
<evidence type="ECO:0000259" key="7">
    <source>
        <dbReference type="Pfam" id="PF06271"/>
    </source>
</evidence>
<evidence type="ECO:0000259" key="6">
    <source>
        <dbReference type="Pfam" id="PF01609"/>
    </source>
</evidence>
<feature type="transmembrane region" description="Helical" evidence="5">
    <location>
        <begin position="281"/>
        <end position="299"/>
    </location>
</feature>
<dbReference type="GO" id="GO:0004803">
    <property type="term" value="F:transposase activity"/>
    <property type="evidence" value="ECO:0007669"/>
    <property type="project" value="InterPro"/>
</dbReference>
<keyword evidence="10" id="KW-1185">Reference proteome</keyword>
<dbReference type="EMBL" id="CABPRJ010001042">
    <property type="protein sequence ID" value="VVC35056.1"/>
    <property type="molecule type" value="Genomic_DNA"/>
</dbReference>
<dbReference type="InterPro" id="IPR002559">
    <property type="entry name" value="Transposase_11"/>
</dbReference>
<name>A0A5E4MW74_9HEMI</name>
<dbReference type="AlphaFoldDB" id="A0A5E4MW74"/>
<feature type="domain" description="RDD" evidence="7">
    <location>
        <begin position="402"/>
        <end position="472"/>
    </location>
</feature>
<feature type="transmembrane region" description="Helical" evidence="5">
    <location>
        <begin position="335"/>
        <end position="355"/>
    </location>
</feature>
<dbReference type="InterPro" id="IPR010432">
    <property type="entry name" value="RDD"/>
</dbReference>
<evidence type="ECO:0000256" key="1">
    <source>
        <dbReference type="ARBA" id="ARBA00004141"/>
    </source>
</evidence>
<evidence type="ECO:0000259" key="8">
    <source>
        <dbReference type="Pfam" id="PF13340"/>
    </source>
</evidence>
<dbReference type="PANTHER" id="PTHR30007">
    <property type="entry name" value="PHP DOMAIN PROTEIN"/>
    <property type="match status" value="1"/>
</dbReference>
<feature type="transmembrane region" description="Helical" evidence="5">
    <location>
        <begin position="440"/>
        <end position="459"/>
    </location>
</feature>
<keyword evidence="4 5" id="KW-0472">Membrane</keyword>
<evidence type="ECO:0000256" key="3">
    <source>
        <dbReference type="ARBA" id="ARBA00022989"/>
    </source>
</evidence>
<evidence type="ECO:0000313" key="10">
    <source>
        <dbReference type="Proteomes" id="UP000325440"/>
    </source>
</evidence>
<feature type="domain" description="Transposase IS4-like" evidence="6">
    <location>
        <begin position="94"/>
        <end position="211"/>
    </location>
</feature>
<dbReference type="Pfam" id="PF06271">
    <property type="entry name" value="RDD"/>
    <property type="match status" value="1"/>
</dbReference>
<dbReference type="Pfam" id="PF01609">
    <property type="entry name" value="DDE_Tnp_1"/>
    <property type="match status" value="1"/>
</dbReference>
<dbReference type="PANTHER" id="PTHR30007:SF1">
    <property type="entry name" value="BLR1914 PROTEIN"/>
    <property type="match status" value="1"/>
</dbReference>
<evidence type="ECO:0000256" key="4">
    <source>
        <dbReference type="ARBA" id="ARBA00023136"/>
    </source>
</evidence>
<dbReference type="Pfam" id="PF13340">
    <property type="entry name" value="DUF4096"/>
    <property type="match status" value="1"/>
</dbReference>
<dbReference type="OrthoDB" id="5373317at2759"/>
<keyword evidence="2 5" id="KW-0812">Transmembrane</keyword>
<sequence>MLYDLKDKQWERIKESLPGKKGDSGRSAKDNRKFIAAVMWIGRTGAPWRALPEEYGKWFSVHKRFIRWAKAGHISMQLVLKKNEETEEENQGLGRSKGGYSTKLHAACDALGNPLRFFVTAGQRSDYVKALDLVEGKKMAALIADKGYDANYMIKAAEAINAEPVIPPRSNRKTPREYDKELYKERNLIERMFNKLKNFRQLPMKIYKKNALIVKSAIDSWKAQEIISEDQANRLNCSIEIVEFDWKKLSMLAILFSILSFIIAAISFIPELQKYCKDERVQCVLLAIAATSCYVFGAYRKAKWPEKNYSNEGGWLGAETGYVSGWSAYYLGMNYPLRFVLFGLFLISSSVSMVLHRKTLQLHRPTALNYLFINSESGKILNQVAAKYSMQVPLSIEEEMVKTYMWLKFAATPGKLLLGLRVLDANTLEKITLKQATKRFFAFILSVVPLFLGFIWAHFNKRCQTWHDKIAGTVVVTSRSLKYKD</sequence>
<comment type="subcellular location">
    <subcellularLocation>
        <location evidence="1">Membrane</location>
        <topology evidence="1">Multi-pass membrane protein</topology>
    </subcellularLocation>
</comment>
<dbReference type="InterPro" id="IPR025161">
    <property type="entry name" value="IS402-like_dom"/>
</dbReference>
<proteinExistence type="predicted"/>
<accession>A0A5E4MW74</accession>
<protein>
    <submittedName>
        <fullName evidence="9">Transposase, IS4-like,RDD,Putative transposase IS4/IS5 family</fullName>
    </submittedName>
</protein>
<evidence type="ECO:0000256" key="5">
    <source>
        <dbReference type="SAM" id="Phobius"/>
    </source>
</evidence>
<keyword evidence="3 5" id="KW-1133">Transmembrane helix</keyword>
<feature type="domain" description="Insertion element IS402-like" evidence="8">
    <location>
        <begin position="5"/>
        <end position="74"/>
    </location>
</feature>
<dbReference type="GO" id="GO:0003677">
    <property type="term" value="F:DNA binding"/>
    <property type="evidence" value="ECO:0007669"/>
    <property type="project" value="InterPro"/>
</dbReference>